<dbReference type="Gene3D" id="1.10.287.1080">
    <property type="entry name" value="MazG-like"/>
    <property type="match status" value="1"/>
</dbReference>
<proteinExistence type="predicted"/>
<dbReference type="EMBL" id="BAABJP010000018">
    <property type="protein sequence ID" value="GAA5159007.1"/>
    <property type="molecule type" value="Genomic_DNA"/>
</dbReference>
<dbReference type="Proteomes" id="UP001428817">
    <property type="component" value="Unassembled WGS sequence"/>
</dbReference>
<protein>
    <submittedName>
        <fullName evidence="1">Uncharacterized protein</fullName>
    </submittedName>
</protein>
<evidence type="ECO:0000313" key="1">
    <source>
        <dbReference type="EMBL" id="GAA5159007.1"/>
    </source>
</evidence>
<organism evidence="1 2">
    <name type="scientific">Pseudonocardia eucalypti</name>
    <dbReference type="NCBI Taxonomy" id="648755"/>
    <lineage>
        <taxon>Bacteria</taxon>
        <taxon>Bacillati</taxon>
        <taxon>Actinomycetota</taxon>
        <taxon>Actinomycetes</taxon>
        <taxon>Pseudonocardiales</taxon>
        <taxon>Pseudonocardiaceae</taxon>
        <taxon>Pseudonocardia</taxon>
    </lineage>
</organism>
<accession>A0ABP9Q9P6</accession>
<evidence type="ECO:0000313" key="2">
    <source>
        <dbReference type="Proteomes" id="UP001428817"/>
    </source>
</evidence>
<comment type="caution">
    <text evidence="1">The sequence shown here is derived from an EMBL/GenBank/DDBJ whole genome shotgun (WGS) entry which is preliminary data.</text>
</comment>
<sequence length="64" mass="7137">MRQGQARSKGLSAADIDATFRAEVADVLSHVLPLAHHHDIDIVKEVARKWLVWHDAPLDPESTD</sequence>
<keyword evidence="2" id="KW-1185">Reference proteome</keyword>
<dbReference type="RefSeq" id="WP_221497637.1">
    <property type="nucleotide sequence ID" value="NZ_BAABJP010000018.1"/>
</dbReference>
<gene>
    <name evidence="1" type="ORF">GCM10023321_39360</name>
</gene>
<name>A0ABP9Q9P6_9PSEU</name>
<reference evidence="2" key="1">
    <citation type="journal article" date="2019" name="Int. J. Syst. Evol. Microbiol.">
        <title>The Global Catalogue of Microorganisms (GCM) 10K type strain sequencing project: providing services to taxonomists for standard genome sequencing and annotation.</title>
        <authorList>
            <consortium name="The Broad Institute Genomics Platform"/>
            <consortium name="The Broad Institute Genome Sequencing Center for Infectious Disease"/>
            <person name="Wu L."/>
            <person name="Ma J."/>
        </authorList>
    </citation>
    <scope>NUCLEOTIDE SEQUENCE [LARGE SCALE GENOMIC DNA]</scope>
    <source>
        <strain evidence="2">JCM 18303</strain>
    </source>
</reference>